<dbReference type="GO" id="GO:0016787">
    <property type="term" value="F:hydrolase activity"/>
    <property type="evidence" value="ECO:0007669"/>
    <property type="project" value="UniProtKB-KW"/>
</dbReference>
<evidence type="ECO:0000256" key="1">
    <source>
        <dbReference type="ARBA" id="ARBA00022801"/>
    </source>
</evidence>
<dbReference type="InterPro" id="IPR005645">
    <property type="entry name" value="FSH-like_dom"/>
</dbReference>
<protein>
    <submittedName>
        <fullName evidence="3">DUF341 domain-containing protein</fullName>
    </submittedName>
</protein>
<reference evidence="3" key="1">
    <citation type="journal article" date="2020" name="Stud. Mycol.">
        <title>101 Dothideomycetes genomes: a test case for predicting lifestyles and emergence of pathogens.</title>
        <authorList>
            <person name="Haridas S."/>
            <person name="Albert R."/>
            <person name="Binder M."/>
            <person name="Bloem J."/>
            <person name="Labutti K."/>
            <person name="Salamov A."/>
            <person name="Andreopoulos B."/>
            <person name="Baker S."/>
            <person name="Barry K."/>
            <person name="Bills G."/>
            <person name="Bluhm B."/>
            <person name="Cannon C."/>
            <person name="Castanera R."/>
            <person name="Culley D."/>
            <person name="Daum C."/>
            <person name="Ezra D."/>
            <person name="Gonzalez J."/>
            <person name="Henrissat B."/>
            <person name="Kuo A."/>
            <person name="Liang C."/>
            <person name="Lipzen A."/>
            <person name="Lutzoni F."/>
            <person name="Magnuson J."/>
            <person name="Mondo S."/>
            <person name="Nolan M."/>
            <person name="Ohm R."/>
            <person name="Pangilinan J."/>
            <person name="Park H.-J."/>
            <person name="Ramirez L."/>
            <person name="Alfaro M."/>
            <person name="Sun H."/>
            <person name="Tritt A."/>
            <person name="Yoshinaga Y."/>
            <person name="Zwiers L.-H."/>
            <person name="Turgeon B."/>
            <person name="Goodwin S."/>
            <person name="Spatafora J."/>
            <person name="Crous P."/>
            <person name="Grigoriev I."/>
        </authorList>
    </citation>
    <scope>NUCLEOTIDE SEQUENCE</scope>
    <source>
        <strain evidence="3">Tuck. ex Michener</strain>
    </source>
</reference>
<organism evidence="3 4">
    <name type="scientific">Viridothelium virens</name>
    <name type="common">Speckled blister lichen</name>
    <name type="synonym">Trypethelium virens</name>
    <dbReference type="NCBI Taxonomy" id="1048519"/>
    <lineage>
        <taxon>Eukaryota</taxon>
        <taxon>Fungi</taxon>
        <taxon>Dikarya</taxon>
        <taxon>Ascomycota</taxon>
        <taxon>Pezizomycotina</taxon>
        <taxon>Dothideomycetes</taxon>
        <taxon>Dothideomycetes incertae sedis</taxon>
        <taxon>Trypetheliales</taxon>
        <taxon>Trypetheliaceae</taxon>
        <taxon>Viridothelium</taxon>
    </lineage>
</organism>
<accession>A0A6A6GUB3</accession>
<dbReference type="GO" id="GO:0005634">
    <property type="term" value="C:nucleus"/>
    <property type="evidence" value="ECO:0007669"/>
    <property type="project" value="TreeGrafter"/>
</dbReference>
<dbReference type="Gene3D" id="3.40.50.1820">
    <property type="entry name" value="alpha/beta hydrolase"/>
    <property type="match status" value="1"/>
</dbReference>
<dbReference type="InterPro" id="IPR029058">
    <property type="entry name" value="AB_hydrolase_fold"/>
</dbReference>
<keyword evidence="1" id="KW-0378">Hydrolase</keyword>
<name>A0A6A6GUB3_VIRVR</name>
<dbReference type="EMBL" id="ML991869">
    <property type="protein sequence ID" value="KAF2229267.1"/>
    <property type="molecule type" value="Genomic_DNA"/>
</dbReference>
<dbReference type="OrthoDB" id="2094269at2759"/>
<gene>
    <name evidence="3" type="ORF">EV356DRAFT_494107</name>
</gene>
<dbReference type="Pfam" id="PF03959">
    <property type="entry name" value="FSH1"/>
    <property type="match status" value="1"/>
</dbReference>
<evidence type="ECO:0000313" key="4">
    <source>
        <dbReference type="Proteomes" id="UP000800092"/>
    </source>
</evidence>
<dbReference type="GO" id="GO:0019748">
    <property type="term" value="P:secondary metabolic process"/>
    <property type="evidence" value="ECO:0007669"/>
    <property type="project" value="TreeGrafter"/>
</dbReference>
<dbReference type="PANTHER" id="PTHR48070">
    <property type="entry name" value="ESTERASE OVCA2"/>
    <property type="match status" value="1"/>
</dbReference>
<dbReference type="GO" id="GO:0005737">
    <property type="term" value="C:cytoplasm"/>
    <property type="evidence" value="ECO:0007669"/>
    <property type="project" value="TreeGrafter"/>
</dbReference>
<dbReference type="InterPro" id="IPR050593">
    <property type="entry name" value="LovG"/>
</dbReference>
<feature type="domain" description="Serine hydrolase" evidence="2">
    <location>
        <begin position="2"/>
        <end position="195"/>
    </location>
</feature>
<keyword evidence="4" id="KW-1185">Reference proteome</keyword>
<dbReference type="SUPFAM" id="SSF53474">
    <property type="entry name" value="alpha/beta-Hydrolases"/>
    <property type="match status" value="1"/>
</dbReference>
<dbReference type="AlphaFoldDB" id="A0A6A6GUB3"/>
<dbReference type="Proteomes" id="UP000800092">
    <property type="component" value="Unassembled WGS sequence"/>
</dbReference>
<evidence type="ECO:0000313" key="3">
    <source>
        <dbReference type="EMBL" id="KAF2229267.1"/>
    </source>
</evidence>
<dbReference type="PANTHER" id="PTHR48070:SF7">
    <property type="entry name" value="SERINE HYDROLASE FSH DOMAIN-CONTAINING PROTEIN-RELATED"/>
    <property type="match status" value="1"/>
</dbReference>
<evidence type="ECO:0000259" key="2">
    <source>
        <dbReference type="Pfam" id="PF03959"/>
    </source>
</evidence>
<proteinExistence type="predicted"/>
<sequence length="217" mass="23351">MRFLCLHGMGTNSKVCKACPAALRSEICEPHVHKFEFVDGELQWPPAPGSETLNLGPDECLAYYDSGSASSILEAIKDLDAYVKKAGPFDGILGFSQGAVLAAMLLARHGCHAPFSLAIFICADIPFSEQALKKGVVELLEPGKEEEPVILVPSAHIYGARDPDVEHAHVLAKLCQDYGRVTYDHGAGHEIPRSPSGVTDEMTDVIQNVILKATLGQ</sequence>